<dbReference type="Proteomes" id="UP000814140">
    <property type="component" value="Unassembled WGS sequence"/>
</dbReference>
<accession>A0ACB8SPT6</accession>
<gene>
    <name evidence="1" type="ORF">BV25DRAFT_1919209</name>
</gene>
<sequence length="1288" mass="142956">MRDLEIISSDSEDDAVRATGVDSSEPSQAGEDEEMEVLSEEGYDAEGMGRPVKRLNIVQNALRDIMDSGLDLPRSCAVSLTYNSAYSPGLTIDGVGIVGLPLSAAAALHLRSELDSSRLRFANPHWEPWVLDTALPSVCTGLGITTKEAFPRCELSKLLLYETGQPFHPTRETGDSKSILATIMIVLPSQFEGGGVQHKVFDTSAVSAFATTALAWYTDVVHDVKPITRGFRLVLSYNVVRAATALVPRLLDLDGPMQALERVLRTWRHADRLCVREDLSPPKLAYILRHQYSQKSLSFDQLKGSDFALALGLRDASKKLGFRVALGDLSYTKRGHGEPRGPARHRHRRNSDYNVDDVYMTEVGEVDCLVQFVSGTTGEPLGNCHTLDFEEIMVDEDYFDKVPPDEKDFEDCYDGSGPLQCSYNRTLLLIWPDSQNAHVMTSLGDCEAAVASLSSVISTKPTSRDLDLVEIALSQRRPAAARAVADAALRWHDPDLWRRAVNSCYDGCNMDVFDEVRLINAYRAFGFQKVSVTLERIIANTRHIFACLELLNALQTHNHPMEPTADAPEDWIAARRARILSALQKPDERDVLPIVSSTWLLGGIEQLRNVVLPQLIAHHLHAEWWKMLIEEIQQVESSDKESRFNGWAQPVFDAAKPIFEKSILLFPRTADRFRFVDEVSSSTIQFAQWCEDQRANILANFGEPHLSDISSIVSTAHKLGGLTPLRDVVLPQLKTGKCRYDWWKAMIYELERAESVDAEHRYGGWAELVFPIVRPIFEEALSTTTSNTDRFRLIEKLEATAQSKVLFTNWCADRRQWAMESLATPLLTDIPVFMQFQKKQHKFLCDALLPKLRTVQFTADFWLPLLEELCLLSTTDEAALPEDWQQLVLDVISEPLHNSLTAFTTNEKRFQQLKSFARTVSSQKILCKFISDQEREVLNDLKPPTSQDIDRLVRALVTDPSYGPTNLLPQLLKLGCTPTCWKELIRNVHSQAAILLESNWTPEGVKTFIKGLVEAAISQAPIEAVSKPAPPPANSHPRTYTVSTAAPTSTIFIIVKDLVTLCIETGNVALAPLVFRKVFAVCRNQASVEHTLDPLFSEVQGVIKAHHIDPDVPPFSDFFRQAMTAYAVGLLGPKPSDQATSWKGALSPCNPHALRIEKSPAYTEIGVWKTRSAEGLRLLGTIGDEAMLQKLWSIQPGGLEMMKMALVGESILLAGSNSNATPDPSAGSTIAGTPRAASTPRQKTLARSPGLRDSTSTSVNNAPAALSVPQKRKKIAAEVDIDLTLDDE</sequence>
<reference evidence="1" key="1">
    <citation type="submission" date="2021-03" db="EMBL/GenBank/DDBJ databases">
        <authorList>
            <consortium name="DOE Joint Genome Institute"/>
            <person name="Ahrendt S."/>
            <person name="Looney B.P."/>
            <person name="Miyauchi S."/>
            <person name="Morin E."/>
            <person name="Drula E."/>
            <person name="Courty P.E."/>
            <person name="Chicoki N."/>
            <person name="Fauchery L."/>
            <person name="Kohler A."/>
            <person name="Kuo A."/>
            <person name="Labutti K."/>
            <person name="Pangilinan J."/>
            <person name="Lipzen A."/>
            <person name="Riley R."/>
            <person name="Andreopoulos W."/>
            <person name="He G."/>
            <person name="Johnson J."/>
            <person name="Barry K.W."/>
            <person name="Grigoriev I.V."/>
            <person name="Nagy L."/>
            <person name="Hibbett D."/>
            <person name="Henrissat B."/>
            <person name="Matheny P.B."/>
            <person name="Labbe J."/>
            <person name="Martin F."/>
        </authorList>
    </citation>
    <scope>NUCLEOTIDE SEQUENCE</scope>
    <source>
        <strain evidence="1">HHB10654</strain>
    </source>
</reference>
<organism evidence="1 2">
    <name type="scientific">Artomyces pyxidatus</name>
    <dbReference type="NCBI Taxonomy" id="48021"/>
    <lineage>
        <taxon>Eukaryota</taxon>
        <taxon>Fungi</taxon>
        <taxon>Dikarya</taxon>
        <taxon>Basidiomycota</taxon>
        <taxon>Agaricomycotina</taxon>
        <taxon>Agaricomycetes</taxon>
        <taxon>Russulales</taxon>
        <taxon>Auriscalpiaceae</taxon>
        <taxon>Artomyces</taxon>
    </lineage>
</organism>
<comment type="caution">
    <text evidence="1">The sequence shown here is derived from an EMBL/GenBank/DDBJ whole genome shotgun (WGS) entry which is preliminary data.</text>
</comment>
<name>A0ACB8SPT6_9AGAM</name>
<evidence type="ECO:0000313" key="1">
    <source>
        <dbReference type="EMBL" id="KAI0058504.1"/>
    </source>
</evidence>
<proteinExistence type="predicted"/>
<evidence type="ECO:0000313" key="2">
    <source>
        <dbReference type="Proteomes" id="UP000814140"/>
    </source>
</evidence>
<dbReference type="EMBL" id="MU277234">
    <property type="protein sequence ID" value="KAI0058504.1"/>
    <property type="molecule type" value="Genomic_DNA"/>
</dbReference>
<keyword evidence="2" id="KW-1185">Reference proteome</keyword>
<reference evidence="1" key="2">
    <citation type="journal article" date="2022" name="New Phytol.">
        <title>Evolutionary transition to the ectomycorrhizal habit in the genomes of a hyperdiverse lineage of mushroom-forming fungi.</title>
        <authorList>
            <person name="Looney B."/>
            <person name="Miyauchi S."/>
            <person name="Morin E."/>
            <person name="Drula E."/>
            <person name="Courty P.E."/>
            <person name="Kohler A."/>
            <person name="Kuo A."/>
            <person name="LaButti K."/>
            <person name="Pangilinan J."/>
            <person name="Lipzen A."/>
            <person name="Riley R."/>
            <person name="Andreopoulos W."/>
            <person name="He G."/>
            <person name="Johnson J."/>
            <person name="Nolan M."/>
            <person name="Tritt A."/>
            <person name="Barry K.W."/>
            <person name="Grigoriev I.V."/>
            <person name="Nagy L.G."/>
            <person name="Hibbett D."/>
            <person name="Henrissat B."/>
            <person name="Matheny P.B."/>
            <person name="Labbe J."/>
            <person name="Martin F.M."/>
        </authorList>
    </citation>
    <scope>NUCLEOTIDE SEQUENCE</scope>
    <source>
        <strain evidence="1">HHB10654</strain>
    </source>
</reference>
<protein>
    <submittedName>
        <fullName evidence="1">Uncharacterized protein</fullName>
    </submittedName>
</protein>